<feature type="compositionally biased region" description="Basic and acidic residues" evidence="1">
    <location>
        <begin position="132"/>
        <end position="146"/>
    </location>
</feature>
<organism evidence="2 3">
    <name type="scientific">Ascochyta lentis</name>
    <dbReference type="NCBI Taxonomy" id="205686"/>
    <lineage>
        <taxon>Eukaryota</taxon>
        <taxon>Fungi</taxon>
        <taxon>Dikarya</taxon>
        <taxon>Ascomycota</taxon>
        <taxon>Pezizomycotina</taxon>
        <taxon>Dothideomycetes</taxon>
        <taxon>Pleosporomycetidae</taxon>
        <taxon>Pleosporales</taxon>
        <taxon>Pleosporineae</taxon>
        <taxon>Didymellaceae</taxon>
        <taxon>Ascochyta</taxon>
    </lineage>
</organism>
<feature type="compositionally biased region" description="Acidic residues" evidence="1">
    <location>
        <begin position="213"/>
        <end position="226"/>
    </location>
</feature>
<feature type="compositionally biased region" description="Acidic residues" evidence="1">
    <location>
        <begin position="64"/>
        <end position="76"/>
    </location>
</feature>
<proteinExistence type="predicted"/>
<feature type="compositionally biased region" description="Basic and acidic residues" evidence="1">
    <location>
        <begin position="36"/>
        <end position="60"/>
    </location>
</feature>
<feature type="compositionally biased region" description="Polar residues" evidence="1">
    <location>
        <begin position="280"/>
        <end position="289"/>
    </location>
</feature>
<feature type="compositionally biased region" description="Basic and acidic residues" evidence="1">
    <location>
        <begin position="269"/>
        <end position="279"/>
    </location>
</feature>
<reference evidence="2" key="1">
    <citation type="submission" date="2018-12" db="EMBL/GenBank/DDBJ databases">
        <authorList>
            <person name="Syme R.A."/>
            <person name="Farfan-Caceres L."/>
            <person name="Lichtenzveig J."/>
        </authorList>
    </citation>
    <scope>NUCLEOTIDE SEQUENCE</scope>
    <source>
        <strain evidence="2">Al4</strain>
    </source>
</reference>
<feature type="region of interest" description="Disordered" evidence="1">
    <location>
        <begin position="21"/>
        <end position="451"/>
    </location>
</feature>
<feature type="compositionally biased region" description="Polar residues" evidence="1">
    <location>
        <begin position="655"/>
        <end position="665"/>
    </location>
</feature>
<dbReference type="EMBL" id="RZGK01000003">
    <property type="protein sequence ID" value="KAF9700298.1"/>
    <property type="molecule type" value="Genomic_DNA"/>
</dbReference>
<dbReference type="OrthoDB" id="73788at2759"/>
<feature type="region of interest" description="Disordered" evidence="1">
    <location>
        <begin position="560"/>
        <end position="624"/>
    </location>
</feature>
<feature type="compositionally biased region" description="Low complexity" evidence="1">
    <location>
        <begin position="758"/>
        <end position="770"/>
    </location>
</feature>
<feature type="compositionally biased region" description="Polar residues" evidence="1">
    <location>
        <begin position="563"/>
        <end position="572"/>
    </location>
</feature>
<feature type="compositionally biased region" description="Polar residues" evidence="1">
    <location>
        <begin position="339"/>
        <end position="348"/>
    </location>
</feature>
<feature type="compositionally biased region" description="Pro residues" evidence="1">
    <location>
        <begin position="803"/>
        <end position="812"/>
    </location>
</feature>
<feature type="compositionally biased region" description="Low complexity" evidence="1">
    <location>
        <begin position="112"/>
        <end position="122"/>
    </location>
</feature>
<feature type="region of interest" description="Disordered" evidence="1">
    <location>
        <begin position="741"/>
        <end position="812"/>
    </location>
</feature>
<dbReference type="AlphaFoldDB" id="A0A8H7MLR0"/>
<gene>
    <name evidence="2" type="ORF">EKO04_001285</name>
</gene>
<dbReference type="Proteomes" id="UP000651452">
    <property type="component" value="Unassembled WGS sequence"/>
</dbReference>
<feature type="compositionally biased region" description="Basic residues" evidence="1">
    <location>
        <begin position="315"/>
        <end position="325"/>
    </location>
</feature>
<reference evidence="2" key="2">
    <citation type="submission" date="2020-09" db="EMBL/GenBank/DDBJ databases">
        <title>Reference genome assembly for Australian Ascochyta lentis isolate Al4.</title>
        <authorList>
            <person name="Lee R.C."/>
            <person name="Farfan-Caceres L.M."/>
            <person name="Debler J.W."/>
            <person name="Williams A.H."/>
            <person name="Henares B.M."/>
        </authorList>
    </citation>
    <scope>NUCLEOTIDE SEQUENCE</scope>
    <source>
        <strain evidence="2">Al4</strain>
    </source>
</reference>
<evidence type="ECO:0000313" key="2">
    <source>
        <dbReference type="EMBL" id="KAF9700298.1"/>
    </source>
</evidence>
<evidence type="ECO:0000256" key="1">
    <source>
        <dbReference type="SAM" id="MobiDB-lite"/>
    </source>
</evidence>
<feature type="compositionally biased region" description="Polar residues" evidence="1">
    <location>
        <begin position="784"/>
        <end position="795"/>
    </location>
</feature>
<feature type="region of interest" description="Disordered" evidence="1">
    <location>
        <begin position="638"/>
        <end position="665"/>
    </location>
</feature>
<feature type="compositionally biased region" description="Polar residues" evidence="1">
    <location>
        <begin position="359"/>
        <end position="376"/>
    </location>
</feature>
<name>A0A8H7MLR0_9PLEO</name>
<feature type="compositionally biased region" description="Polar residues" evidence="1">
    <location>
        <begin position="258"/>
        <end position="268"/>
    </location>
</feature>
<accession>A0A8H7MLR0</accession>
<sequence length="812" mass="90001">MTPQTRTSNKEANFKVYYSKKVPQQVYFPHRRKTVRRPDPAERDGVDKRQMKFLPEKMRQYEVGSEDDPGNGEDTEGSTAQETVDEEPPSASPVKTRKDKKRKSGDVQEGDSSSNSGPTNASSKRRRRTISKAHESNTKVAEEPSRTLRRQSTMTQLVDGRRPSLGAEEPDFKPIKRRSRASWGGTSTNKEGDKKQRTLTQMIPGMGRLSKEELDELSDLDADLEDDHTSGDRVSQALAEQGLLRTDPGPHGLMPLQPSANADTSSVKTHGDEIHDLSNGKHNQQSVIVQSVEDFAHNESEEDYQPTQFIEAPVRRPRQTPRRTATRQSPGKSLDPKTSVKSRFSLLSTPEKRRVFEIPSSQSPAESLLSTQTSPQKSDRSRPEGRYNNTTIIAETPSKRRQVTFQEPTVQLAPPARLRKFESTIQDSEDEDGSDIEGDFAEPEKADDADQTVDGRAVGADTQAVLNQIDQACADAKGGLTSDSPQYPEEIEEPALRQEPYQLSPELGESWAPVIYDDDGPEYESYRPARSGVESQSLHDMAVISRDSLPLPEQINEVHQEDATNFTNQSPPADNIPSTPPTIQIQPNEELPSTPMVIRDESSDDDEIQPEPIPPRTAQRIVPQPSSVMFQQTADLDGEPVQVPRSPSADRETQQSHSSKAEQQLQSEWLSYSQYVHARPPNSSSMHAAADAFSYNATPRLSRTGALAASSSRIQHSQATTVDEVTPKKNRTQRMISADTTPHRISKSQPFFSPDKPPSLFIPSSFPSPSRTITEGWSSPVMGRTQNAYGSSQVLGSLEDFSIPPPPPVEDD</sequence>
<keyword evidence="3" id="KW-1185">Reference proteome</keyword>
<feature type="compositionally biased region" description="Acidic residues" evidence="1">
    <location>
        <begin position="427"/>
        <end position="441"/>
    </location>
</feature>
<evidence type="ECO:0000313" key="3">
    <source>
        <dbReference type="Proteomes" id="UP000651452"/>
    </source>
</evidence>
<comment type="caution">
    <text evidence="2">The sequence shown here is derived from an EMBL/GenBank/DDBJ whole genome shotgun (WGS) entry which is preliminary data.</text>
</comment>
<protein>
    <submittedName>
        <fullName evidence="2">Uncharacterized protein</fullName>
    </submittedName>
</protein>